<organism evidence="1 2">
    <name type="scientific">Elizabethkingia argenteiflava</name>
    <dbReference type="NCBI Taxonomy" id="2681556"/>
    <lineage>
        <taxon>Bacteria</taxon>
        <taxon>Pseudomonadati</taxon>
        <taxon>Bacteroidota</taxon>
        <taxon>Flavobacteriia</taxon>
        <taxon>Flavobacteriales</taxon>
        <taxon>Weeksellaceae</taxon>
        <taxon>Elizabethkingia</taxon>
    </lineage>
</organism>
<protein>
    <submittedName>
        <fullName evidence="1">Acyl carrier protein</fullName>
    </submittedName>
</protein>
<dbReference type="Proteomes" id="UP000553459">
    <property type="component" value="Unassembled WGS sequence"/>
</dbReference>
<comment type="caution">
    <text evidence="1">The sequence shown here is derived from an EMBL/GenBank/DDBJ whole genome shotgun (WGS) entry which is preliminary data.</text>
</comment>
<dbReference type="EMBL" id="JAAABJ010000611">
    <property type="protein sequence ID" value="NAW51750.1"/>
    <property type="molecule type" value="Genomic_DNA"/>
</dbReference>
<accession>A0A845Q0A0</accession>
<dbReference type="InterPro" id="IPR036736">
    <property type="entry name" value="ACP-like_sf"/>
</dbReference>
<keyword evidence="2" id="KW-1185">Reference proteome</keyword>
<dbReference type="AlphaFoldDB" id="A0A845Q0A0"/>
<dbReference type="SUPFAM" id="SSF47336">
    <property type="entry name" value="ACP-like"/>
    <property type="match status" value="1"/>
</dbReference>
<reference evidence="1 2" key="1">
    <citation type="submission" date="2019-11" db="EMBL/GenBank/DDBJ databases">
        <title>Characterization of Elizabethkingia argenteiflava sp. nov., isolated from inner surface of Soybean Pods.</title>
        <authorList>
            <person name="Mo S."/>
        </authorList>
    </citation>
    <scope>NUCLEOTIDE SEQUENCE [LARGE SCALE GENOMIC DNA]</scope>
    <source>
        <strain evidence="1 2">YB22</strain>
    </source>
</reference>
<sequence>MEHQVKEIMAYVFNMPVHKLKGELNTDTIDNWDSLSHLSLIVELESAFNITFTPQEIEDFKSLDKILSGIKDKISLRETNTES</sequence>
<dbReference type="Gene3D" id="1.10.1200.10">
    <property type="entry name" value="ACP-like"/>
    <property type="match status" value="1"/>
</dbReference>
<dbReference type="RefSeq" id="WP_166520016.1">
    <property type="nucleotide sequence ID" value="NZ_JAAABJ010000611.1"/>
</dbReference>
<evidence type="ECO:0000313" key="2">
    <source>
        <dbReference type="Proteomes" id="UP000553459"/>
    </source>
</evidence>
<proteinExistence type="predicted"/>
<evidence type="ECO:0000313" key="1">
    <source>
        <dbReference type="EMBL" id="NAW51750.1"/>
    </source>
</evidence>
<name>A0A845Q0A0_9FLAO</name>
<gene>
    <name evidence="1" type="ORF">GNY06_10315</name>
</gene>